<dbReference type="Pfam" id="PF05973">
    <property type="entry name" value="Gp49"/>
    <property type="match status" value="1"/>
</dbReference>
<dbReference type="EMBL" id="JAVDBT010000032">
    <property type="protein sequence ID" value="MDQ2068218.1"/>
    <property type="molecule type" value="Genomic_DNA"/>
</dbReference>
<organism evidence="1 2">
    <name type="scientific">Pseudogemmobacter lacusdianii</name>
    <dbReference type="NCBI Taxonomy" id="3069608"/>
    <lineage>
        <taxon>Bacteria</taxon>
        <taxon>Pseudomonadati</taxon>
        <taxon>Pseudomonadota</taxon>
        <taxon>Alphaproteobacteria</taxon>
        <taxon>Rhodobacterales</taxon>
        <taxon>Paracoccaceae</taxon>
        <taxon>Pseudogemmobacter</taxon>
    </lineage>
</organism>
<comment type="caution">
    <text evidence="1">The sequence shown here is derived from an EMBL/GenBank/DDBJ whole genome shotgun (WGS) entry which is preliminary data.</text>
</comment>
<evidence type="ECO:0000313" key="1">
    <source>
        <dbReference type="EMBL" id="MDQ2068218.1"/>
    </source>
</evidence>
<dbReference type="RefSeq" id="WP_306681929.1">
    <property type="nucleotide sequence ID" value="NZ_JAVDBT010000032.1"/>
</dbReference>
<reference evidence="1 2" key="1">
    <citation type="submission" date="2023-08" db="EMBL/GenBank/DDBJ databases">
        <title>Characterization of two Paracoccaceae strains isolated from Phycosphere and proposal of Xinfangfangia lacusdiani sp. nov.</title>
        <authorList>
            <person name="Deng Y."/>
            <person name="Zhang Y.Q."/>
        </authorList>
    </citation>
    <scope>NUCLEOTIDE SEQUENCE [LARGE SCALE GENOMIC DNA]</scope>
    <source>
        <strain evidence="1 2">CPCC 101601</strain>
    </source>
</reference>
<name>A0ABU0W348_9RHOB</name>
<proteinExistence type="predicted"/>
<keyword evidence="2" id="KW-1185">Reference proteome</keyword>
<accession>A0ABU0W348</accession>
<protein>
    <submittedName>
        <fullName evidence="1">Type II toxin-antitoxin system RelE/ParE family toxin</fullName>
    </submittedName>
</protein>
<sequence>MWKVETLDTRVDRELSKLPPDLFARFLRIAELLEEHGPEIVGMPHVRSLAGTGGLWEMRMSGKDGIGRAVYVKAQGQRLVVVHVFEKKTQKTPKTALDTARKRAKEVT</sequence>
<dbReference type="Proteomes" id="UP001239680">
    <property type="component" value="Unassembled WGS sequence"/>
</dbReference>
<evidence type="ECO:0000313" key="2">
    <source>
        <dbReference type="Proteomes" id="UP001239680"/>
    </source>
</evidence>
<dbReference type="InterPro" id="IPR009241">
    <property type="entry name" value="HigB-like"/>
</dbReference>
<gene>
    <name evidence="1" type="ORF">Q9295_17775</name>
</gene>